<proteinExistence type="predicted"/>
<evidence type="ECO:0000313" key="1">
    <source>
        <dbReference type="EMBL" id="RVW87812.1"/>
    </source>
</evidence>
<comment type="caution">
    <text evidence="1">The sequence shown here is derived from an EMBL/GenBank/DDBJ whole genome shotgun (WGS) entry which is preliminary data.</text>
</comment>
<reference evidence="1 2" key="1">
    <citation type="journal article" date="2018" name="PLoS Genet.">
        <title>Population sequencing reveals clonal diversity and ancestral inbreeding in the grapevine cultivar Chardonnay.</title>
        <authorList>
            <person name="Roach M.J."/>
            <person name="Johnson D.L."/>
            <person name="Bohlmann J."/>
            <person name="van Vuuren H.J."/>
            <person name="Jones S.J."/>
            <person name="Pretorius I.S."/>
            <person name="Schmidt S.A."/>
            <person name="Borneman A.R."/>
        </authorList>
    </citation>
    <scope>NUCLEOTIDE SEQUENCE [LARGE SCALE GENOMIC DNA]</scope>
    <source>
        <strain evidence="2">cv. Chardonnay</strain>
        <tissue evidence="1">Leaf</tissue>
    </source>
</reference>
<gene>
    <name evidence="1" type="ORF">CK203_043974</name>
</gene>
<dbReference type="AlphaFoldDB" id="A0A438HTL7"/>
<dbReference type="Proteomes" id="UP000288805">
    <property type="component" value="Unassembled WGS sequence"/>
</dbReference>
<accession>A0A438HTL7</accession>
<protein>
    <submittedName>
        <fullName evidence="1">Uncharacterized protein</fullName>
    </submittedName>
</protein>
<organism evidence="1 2">
    <name type="scientific">Vitis vinifera</name>
    <name type="common">Grape</name>
    <dbReference type="NCBI Taxonomy" id="29760"/>
    <lineage>
        <taxon>Eukaryota</taxon>
        <taxon>Viridiplantae</taxon>
        <taxon>Streptophyta</taxon>
        <taxon>Embryophyta</taxon>
        <taxon>Tracheophyta</taxon>
        <taxon>Spermatophyta</taxon>
        <taxon>Magnoliopsida</taxon>
        <taxon>eudicotyledons</taxon>
        <taxon>Gunneridae</taxon>
        <taxon>Pentapetalae</taxon>
        <taxon>rosids</taxon>
        <taxon>Vitales</taxon>
        <taxon>Vitaceae</taxon>
        <taxon>Viteae</taxon>
        <taxon>Vitis</taxon>
    </lineage>
</organism>
<sequence length="388" mass="43091">MPKRHFPPFSIWSPRLKALSFSRNPLIITVYPQLLSQPPITVNLARLSETSLAINQSPLIFLPWQWSFQLEQGRRPPCCQIYRQEGHYADKCNQWYAQGGEPVGTIANLAEAFKASYSLNGPEPSDWYLDTGASAHMTLDLSHLDQASNYMESSNGKGGWQLVKEMVAYMCWSAEIMLFIYVLKNKALHASYDLWHARLGHHCSLHHQPFAHTASQSIPYIFLGIAIPTKVFVVLIPPPLSFISPAMLNLMNTTFSSRDGSQVQPSSSLHFLNFLEPSMPHIDPHPMSPLHYSPPITPSKSNPCVICPDLVDKSLQVTDSFAGPSSPSLEPRPPLVASDVAPTPVPPLGSHPMLTRAKVGIFKTRHAANLRCLKLLWASLCSSCLHLA</sequence>
<name>A0A438HTL7_VITVI</name>
<evidence type="ECO:0000313" key="2">
    <source>
        <dbReference type="Proteomes" id="UP000288805"/>
    </source>
</evidence>
<dbReference type="EMBL" id="QGNW01000180">
    <property type="protein sequence ID" value="RVW87812.1"/>
    <property type="molecule type" value="Genomic_DNA"/>
</dbReference>